<proteinExistence type="predicted"/>
<reference evidence="1" key="1">
    <citation type="journal article" date="2019" name="bioRxiv">
        <title>The Genome of the Zebra Mussel, Dreissena polymorpha: A Resource for Invasive Species Research.</title>
        <authorList>
            <person name="McCartney M.A."/>
            <person name="Auch B."/>
            <person name="Kono T."/>
            <person name="Mallez S."/>
            <person name="Zhang Y."/>
            <person name="Obille A."/>
            <person name="Becker A."/>
            <person name="Abrahante J.E."/>
            <person name="Garbe J."/>
            <person name="Badalamenti J.P."/>
            <person name="Herman A."/>
            <person name="Mangelson H."/>
            <person name="Liachko I."/>
            <person name="Sullivan S."/>
            <person name="Sone E.D."/>
            <person name="Koren S."/>
            <person name="Silverstein K.A.T."/>
            <person name="Beckman K.B."/>
            <person name="Gohl D.M."/>
        </authorList>
    </citation>
    <scope>NUCLEOTIDE SEQUENCE</scope>
    <source>
        <strain evidence="1">Duluth1</strain>
        <tissue evidence="1">Whole animal</tissue>
    </source>
</reference>
<name>A0A9D4QP77_DREPO</name>
<accession>A0A9D4QP77</accession>
<dbReference type="EMBL" id="JAIWYP010000004">
    <property type="protein sequence ID" value="KAH3838244.1"/>
    <property type="molecule type" value="Genomic_DNA"/>
</dbReference>
<dbReference type="AlphaFoldDB" id="A0A9D4QP77"/>
<gene>
    <name evidence="1" type="ORF">DPMN_111652</name>
</gene>
<evidence type="ECO:0000313" key="2">
    <source>
        <dbReference type="Proteomes" id="UP000828390"/>
    </source>
</evidence>
<reference evidence="1" key="2">
    <citation type="submission" date="2020-11" db="EMBL/GenBank/DDBJ databases">
        <authorList>
            <person name="McCartney M.A."/>
            <person name="Auch B."/>
            <person name="Kono T."/>
            <person name="Mallez S."/>
            <person name="Becker A."/>
            <person name="Gohl D.M."/>
            <person name="Silverstein K.A.T."/>
            <person name="Koren S."/>
            <person name="Bechman K.B."/>
            <person name="Herman A."/>
            <person name="Abrahante J.E."/>
            <person name="Garbe J."/>
        </authorList>
    </citation>
    <scope>NUCLEOTIDE SEQUENCE</scope>
    <source>
        <strain evidence="1">Duluth1</strain>
        <tissue evidence="1">Whole animal</tissue>
    </source>
</reference>
<organism evidence="1 2">
    <name type="scientific">Dreissena polymorpha</name>
    <name type="common">Zebra mussel</name>
    <name type="synonym">Mytilus polymorpha</name>
    <dbReference type="NCBI Taxonomy" id="45954"/>
    <lineage>
        <taxon>Eukaryota</taxon>
        <taxon>Metazoa</taxon>
        <taxon>Spiralia</taxon>
        <taxon>Lophotrochozoa</taxon>
        <taxon>Mollusca</taxon>
        <taxon>Bivalvia</taxon>
        <taxon>Autobranchia</taxon>
        <taxon>Heteroconchia</taxon>
        <taxon>Euheterodonta</taxon>
        <taxon>Imparidentia</taxon>
        <taxon>Neoheterodontei</taxon>
        <taxon>Myida</taxon>
        <taxon>Dreissenoidea</taxon>
        <taxon>Dreissenidae</taxon>
        <taxon>Dreissena</taxon>
    </lineage>
</organism>
<comment type="caution">
    <text evidence="1">The sequence shown here is derived from an EMBL/GenBank/DDBJ whole genome shotgun (WGS) entry which is preliminary data.</text>
</comment>
<dbReference type="Proteomes" id="UP000828390">
    <property type="component" value="Unassembled WGS sequence"/>
</dbReference>
<protein>
    <submittedName>
        <fullName evidence="1">Uncharacterized protein</fullName>
    </submittedName>
</protein>
<keyword evidence="2" id="KW-1185">Reference proteome</keyword>
<sequence>MSHNTYDISVCAFYVWCNRGRITLKNGIRLEAVLLAMTVAQNKFLGAMVRSPGFNSDSGMFNMHQLPQAIERKTEDFPESDSSPHHGLNMPYFLAMTTCVLFTHT</sequence>
<evidence type="ECO:0000313" key="1">
    <source>
        <dbReference type="EMBL" id="KAH3838244.1"/>
    </source>
</evidence>